<dbReference type="Proteomes" id="UP000075391">
    <property type="component" value="Unassembled WGS sequence"/>
</dbReference>
<dbReference type="AlphaFoldDB" id="A0A150WWC1"/>
<dbReference type="EMBL" id="LUKF01000001">
    <property type="protein sequence ID" value="KYG70820.1"/>
    <property type="molecule type" value="Genomic_DNA"/>
</dbReference>
<reference evidence="2 3" key="1">
    <citation type="submission" date="2016-03" db="EMBL/GenBank/DDBJ databases">
        <authorList>
            <person name="Ploux O."/>
        </authorList>
    </citation>
    <scope>NUCLEOTIDE SEQUENCE [LARGE SCALE GENOMIC DNA]</scope>
    <source>
        <strain evidence="2 3">BER2</strain>
    </source>
</reference>
<organism evidence="2 3">
    <name type="scientific">Bdellovibrio bacteriovorus</name>
    <dbReference type="NCBI Taxonomy" id="959"/>
    <lineage>
        <taxon>Bacteria</taxon>
        <taxon>Pseudomonadati</taxon>
        <taxon>Bdellovibrionota</taxon>
        <taxon>Bdellovibrionia</taxon>
        <taxon>Bdellovibrionales</taxon>
        <taxon>Pseudobdellovibrionaceae</taxon>
        <taxon>Bdellovibrio</taxon>
    </lineage>
</organism>
<keyword evidence="1" id="KW-0472">Membrane</keyword>
<sequence length="134" mass="15430">MMKSIYHRKQTTVGVILISLILFFSALPEENLTYKAIYICLGVVLLTFSLCAVRIPAVKIEDLHIYVRHFFSLNFKAIKKTSFSSYKKIGKSRLFLYRNDGLPMLKLGFLNESDLNYILQSLNLKPHEVEDGKP</sequence>
<gene>
    <name evidence="2" type="ORF">AZI85_02500</name>
</gene>
<evidence type="ECO:0000313" key="2">
    <source>
        <dbReference type="EMBL" id="KYG70820.1"/>
    </source>
</evidence>
<evidence type="ECO:0000256" key="1">
    <source>
        <dbReference type="SAM" id="Phobius"/>
    </source>
</evidence>
<comment type="caution">
    <text evidence="2">The sequence shown here is derived from an EMBL/GenBank/DDBJ whole genome shotgun (WGS) entry which is preliminary data.</text>
</comment>
<proteinExistence type="predicted"/>
<evidence type="ECO:0000313" key="3">
    <source>
        <dbReference type="Proteomes" id="UP000075391"/>
    </source>
</evidence>
<accession>A0A150WWC1</accession>
<keyword evidence="1" id="KW-1133">Transmembrane helix</keyword>
<dbReference type="RefSeq" id="WP_063242572.1">
    <property type="nucleotide sequence ID" value="NZ_LUKF01000001.1"/>
</dbReference>
<keyword evidence="1" id="KW-0812">Transmembrane</keyword>
<feature type="transmembrane region" description="Helical" evidence="1">
    <location>
        <begin position="36"/>
        <end position="55"/>
    </location>
</feature>
<name>A0A150WWC1_BDEBC</name>
<protein>
    <submittedName>
        <fullName evidence="2">Uncharacterized protein</fullName>
    </submittedName>
</protein>